<comment type="caution">
    <text evidence="2">The sequence shown here is derived from an EMBL/GenBank/DDBJ whole genome shotgun (WGS) entry which is preliminary data.</text>
</comment>
<evidence type="ECO:0000313" key="2">
    <source>
        <dbReference type="EMBL" id="KHN86339.1"/>
    </source>
</evidence>
<evidence type="ECO:0000256" key="1">
    <source>
        <dbReference type="SAM" id="MobiDB-lite"/>
    </source>
</evidence>
<feature type="compositionally biased region" description="Low complexity" evidence="1">
    <location>
        <begin position="76"/>
        <end position="87"/>
    </location>
</feature>
<proteinExistence type="predicted"/>
<sequence>MGLSDMRSLPGTSMQDRVICSRSTMMRRTLMGDLMAPSIPSRRSFALAVNVPSPPSIPNGEQLQTRTESPPVLQRSPSIASLSSPSPCIERPRAMRPKYLIPLLRPEDVKGYDLDSRVGTRQRQRRNYPKPFALYVNSSDS</sequence>
<feature type="compositionally biased region" description="Polar residues" evidence="1">
    <location>
        <begin position="59"/>
        <end position="68"/>
    </location>
</feature>
<accession>A0A0B2VY46</accession>
<reference evidence="2 3" key="1">
    <citation type="submission" date="2014-11" db="EMBL/GenBank/DDBJ databases">
        <title>Genetic blueprint of the zoonotic pathogen Toxocara canis.</title>
        <authorList>
            <person name="Zhu X.-Q."/>
            <person name="Korhonen P.K."/>
            <person name="Cai H."/>
            <person name="Young N.D."/>
            <person name="Nejsum P."/>
            <person name="von Samson-Himmelstjerna G."/>
            <person name="Boag P.R."/>
            <person name="Tan P."/>
            <person name="Li Q."/>
            <person name="Min J."/>
            <person name="Yang Y."/>
            <person name="Wang X."/>
            <person name="Fang X."/>
            <person name="Hall R.S."/>
            <person name="Hofmann A."/>
            <person name="Sternberg P.W."/>
            <person name="Jex A.R."/>
            <person name="Gasser R.B."/>
        </authorList>
    </citation>
    <scope>NUCLEOTIDE SEQUENCE [LARGE SCALE GENOMIC DNA]</scope>
    <source>
        <strain evidence="2">PN_DK_2014</strain>
    </source>
</reference>
<name>A0A0B2VY46_TOXCA</name>
<feature type="region of interest" description="Disordered" evidence="1">
    <location>
        <begin position="114"/>
        <end position="141"/>
    </location>
</feature>
<feature type="region of interest" description="Disordered" evidence="1">
    <location>
        <begin position="51"/>
        <end position="88"/>
    </location>
</feature>
<evidence type="ECO:0000313" key="3">
    <source>
        <dbReference type="Proteomes" id="UP000031036"/>
    </source>
</evidence>
<organism evidence="2 3">
    <name type="scientific">Toxocara canis</name>
    <name type="common">Canine roundworm</name>
    <dbReference type="NCBI Taxonomy" id="6265"/>
    <lineage>
        <taxon>Eukaryota</taxon>
        <taxon>Metazoa</taxon>
        <taxon>Ecdysozoa</taxon>
        <taxon>Nematoda</taxon>
        <taxon>Chromadorea</taxon>
        <taxon>Rhabditida</taxon>
        <taxon>Spirurina</taxon>
        <taxon>Ascaridomorpha</taxon>
        <taxon>Ascaridoidea</taxon>
        <taxon>Toxocaridae</taxon>
        <taxon>Toxocara</taxon>
    </lineage>
</organism>
<keyword evidence="3" id="KW-1185">Reference proteome</keyword>
<protein>
    <submittedName>
        <fullName evidence="2">Uncharacterized protein</fullName>
    </submittedName>
</protein>
<dbReference type="AlphaFoldDB" id="A0A0B2VY46"/>
<dbReference type="EMBL" id="JPKZ01000631">
    <property type="protein sequence ID" value="KHN86339.1"/>
    <property type="molecule type" value="Genomic_DNA"/>
</dbReference>
<dbReference type="Proteomes" id="UP000031036">
    <property type="component" value="Unassembled WGS sequence"/>
</dbReference>
<gene>
    <name evidence="2" type="ORF">Tcan_14002</name>
</gene>